<feature type="chain" id="PRO_5041311559" evidence="1">
    <location>
        <begin position="21"/>
        <end position="460"/>
    </location>
</feature>
<keyword evidence="1" id="KW-0732">Signal</keyword>
<accession>A0AA46I6G4</accession>
<keyword evidence="3" id="KW-1185">Reference proteome</keyword>
<dbReference type="AlphaFoldDB" id="A0AA46I6G4"/>
<evidence type="ECO:0000313" key="3">
    <source>
        <dbReference type="Proteomes" id="UP000294678"/>
    </source>
</evidence>
<dbReference type="RefSeq" id="WP_134112352.1">
    <property type="nucleotide sequence ID" value="NZ_SOBG01000002.1"/>
</dbReference>
<proteinExistence type="predicted"/>
<dbReference type="Proteomes" id="UP000294678">
    <property type="component" value="Unassembled WGS sequence"/>
</dbReference>
<dbReference type="EMBL" id="SOBG01000002">
    <property type="protein sequence ID" value="TDT71756.1"/>
    <property type="molecule type" value="Genomic_DNA"/>
</dbReference>
<evidence type="ECO:0000313" key="2">
    <source>
        <dbReference type="EMBL" id="TDT71756.1"/>
    </source>
</evidence>
<protein>
    <submittedName>
        <fullName evidence="2">Uncharacterized protein</fullName>
    </submittedName>
</protein>
<organism evidence="2 3">
    <name type="scientific">Hypnocyclicus thermotrophus</name>
    <dbReference type="NCBI Taxonomy" id="1627895"/>
    <lineage>
        <taxon>Bacteria</taxon>
        <taxon>Fusobacteriati</taxon>
        <taxon>Fusobacteriota</taxon>
        <taxon>Fusobacteriia</taxon>
        <taxon>Fusobacteriales</taxon>
        <taxon>Fusobacteriaceae</taxon>
        <taxon>Hypnocyclicus</taxon>
    </lineage>
</organism>
<name>A0AA46I6G4_9FUSO</name>
<evidence type="ECO:0000256" key="1">
    <source>
        <dbReference type="SAM" id="SignalP"/>
    </source>
</evidence>
<gene>
    <name evidence="2" type="ORF">EV215_0440</name>
</gene>
<feature type="signal peptide" evidence="1">
    <location>
        <begin position="1"/>
        <end position="20"/>
    </location>
</feature>
<reference evidence="2 3" key="1">
    <citation type="submission" date="2019-03" db="EMBL/GenBank/DDBJ databases">
        <title>Genomic Encyclopedia of Type Strains, Phase IV (KMG-IV): sequencing the most valuable type-strain genomes for metagenomic binning, comparative biology and taxonomic classification.</title>
        <authorList>
            <person name="Goeker M."/>
        </authorList>
    </citation>
    <scope>NUCLEOTIDE SEQUENCE [LARGE SCALE GENOMIC DNA]</scope>
    <source>
        <strain evidence="2 3">DSM 100055</strain>
    </source>
</reference>
<sequence length="460" mass="52338">MKKKFLLLSLISLLSINSFAFDDGFDTTDSGFDSAFSDSADFSDNAFVTEDANKLDFEFNGELNLINRIITQGIKNIKDNELNIDDYQKFKTELKVSKANSELKANFLYDSRDEMVKIDEATFRLYYDNYDVLVGKTKLVWGKGDKVHVIDNFNAEDMSDIINPDYLDRKIPENLVQVNYYIGNGNLEFVYAPKTTTTKLADNDLWKTSTQLNLETSLETIATKNLELYSAISNLKNKIYGDNIAENGQVGIRYTNSKNGYDYGISYYHGVEKTASFYMNGSELETSTLSSLSNLPDSAILSTIKNIDIKYKKYDVIGTELSTVLFGINSRAELAYYNIEDSNNQVKSIIGGDKDLALHNINVNVQVKTEYTQNLDNDNFANTLIAKISDKFKNERVLPEIQVVYNIEDKDYMLNNQIEFKVKDDTSFKVMYKIFEGDSGTTFGDFDTNDYLAANFIYKF</sequence>
<comment type="caution">
    <text evidence="2">The sequence shown here is derived from an EMBL/GenBank/DDBJ whole genome shotgun (WGS) entry which is preliminary data.</text>
</comment>